<comment type="similarity">
    <text evidence="2">Belongs to the bacterial solute-binding protein 2 family.</text>
</comment>
<organism evidence="5 6">
    <name type="scientific">Nakamurella alba</name>
    <dbReference type="NCBI Taxonomy" id="2665158"/>
    <lineage>
        <taxon>Bacteria</taxon>
        <taxon>Bacillati</taxon>
        <taxon>Actinomycetota</taxon>
        <taxon>Actinomycetes</taxon>
        <taxon>Nakamurellales</taxon>
        <taxon>Nakamurellaceae</taxon>
        <taxon>Nakamurella</taxon>
    </lineage>
</organism>
<dbReference type="EMBL" id="WLYK01000012">
    <property type="protein sequence ID" value="MTD16892.1"/>
    <property type="molecule type" value="Genomic_DNA"/>
</dbReference>
<dbReference type="Gene3D" id="3.40.50.2300">
    <property type="match status" value="2"/>
</dbReference>
<dbReference type="GO" id="GO:0030246">
    <property type="term" value="F:carbohydrate binding"/>
    <property type="evidence" value="ECO:0007669"/>
    <property type="project" value="TreeGrafter"/>
</dbReference>
<dbReference type="GO" id="GO:0030288">
    <property type="term" value="C:outer membrane-bounded periplasmic space"/>
    <property type="evidence" value="ECO:0007669"/>
    <property type="project" value="TreeGrafter"/>
</dbReference>
<feature type="signal peptide" evidence="3">
    <location>
        <begin position="1"/>
        <end position="27"/>
    </location>
</feature>
<evidence type="ECO:0000256" key="3">
    <source>
        <dbReference type="SAM" id="SignalP"/>
    </source>
</evidence>
<dbReference type="InterPro" id="IPR025997">
    <property type="entry name" value="SBP_2_dom"/>
</dbReference>
<dbReference type="CDD" id="cd06312">
    <property type="entry name" value="PBP1_ABC_sugar_binding-like"/>
    <property type="match status" value="1"/>
</dbReference>
<dbReference type="SUPFAM" id="SSF53822">
    <property type="entry name" value="Periplasmic binding protein-like I"/>
    <property type="match status" value="1"/>
</dbReference>
<reference evidence="5 6" key="1">
    <citation type="submission" date="2019-11" db="EMBL/GenBank/DDBJ databases">
        <authorList>
            <person name="Jiang L.-Q."/>
        </authorList>
    </citation>
    <scope>NUCLEOTIDE SEQUENCE [LARGE SCALE GENOMIC DNA]</scope>
    <source>
        <strain evidence="5 6">YIM 132087</strain>
    </source>
</reference>
<sequence>MKSWTFRVIGVAAAGVLLAGCGTGGKAATTSEAASAGGAGAIRDLNYAVVIHGNPDGSFWNVVKRGAEDAATQFRVNVEITGDVEGANQAKLIDAALAKKPTGLVVSMANPDALKASLENATSQGIPFVTINSGAEVSAEFGAIGHVGQTETVAGEGAGTELKNAGATKLICVIHEAGNIGLEQRCKGAAETFGGTVENLQVDLANPQGIQSTVKSKLLGDKSIDGVLSLNPDVAVAALAGVKDAGSSAKVGTFDINADVLKSIEAGDILFAVDQQQYLQGYLPIAMLVLYHDNLNTVGGGLPVLTGPAFITKDNVATVSDLVSKGTR</sequence>
<evidence type="ECO:0000313" key="6">
    <source>
        <dbReference type="Proteomes" id="UP000460221"/>
    </source>
</evidence>
<gene>
    <name evidence="5" type="ORF">GIS00_23440</name>
</gene>
<evidence type="ECO:0000256" key="2">
    <source>
        <dbReference type="ARBA" id="ARBA00007639"/>
    </source>
</evidence>
<feature type="domain" description="Periplasmic binding protein" evidence="4">
    <location>
        <begin position="48"/>
        <end position="290"/>
    </location>
</feature>
<dbReference type="InterPro" id="IPR050555">
    <property type="entry name" value="Bact_Solute-Bind_Prot2"/>
</dbReference>
<protein>
    <submittedName>
        <fullName evidence="5">Substrate-binding domain-containing protein</fullName>
    </submittedName>
</protein>
<dbReference type="PROSITE" id="PS51257">
    <property type="entry name" value="PROKAR_LIPOPROTEIN"/>
    <property type="match status" value="1"/>
</dbReference>
<feature type="chain" id="PRO_5029535142" evidence="3">
    <location>
        <begin position="28"/>
        <end position="328"/>
    </location>
</feature>
<name>A0A7K1FRW7_9ACTN</name>
<keyword evidence="3" id="KW-0732">Signal</keyword>
<keyword evidence="6" id="KW-1185">Reference proteome</keyword>
<dbReference type="InterPro" id="IPR028082">
    <property type="entry name" value="Peripla_BP_I"/>
</dbReference>
<dbReference type="PANTHER" id="PTHR30036:SF7">
    <property type="entry name" value="ABC TRANSPORTER PERIPLASMIC-BINDING PROTEIN YPHF"/>
    <property type="match status" value="1"/>
</dbReference>
<dbReference type="Proteomes" id="UP000460221">
    <property type="component" value="Unassembled WGS sequence"/>
</dbReference>
<dbReference type="AlphaFoldDB" id="A0A7K1FRW7"/>
<proteinExistence type="inferred from homology"/>
<comment type="caution">
    <text evidence="5">The sequence shown here is derived from an EMBL/GenBank/DDBJ whole genome shotgun (WGS) entry which is preliminary data.</text>
</comment>
<evidence type="ECO:0000259" key="4">
    <source>
        <dbReference type="Pfam" id="PF13407"/>
    </source>
</evidence>
<evidence type="ECO:0000313" key="5">
    <source>
        <dbReference type="EMBL" id="MTD16892.1"/>
    </source>
</evidence>
<accession>A0A7K1FRW7</accession>
<dbReference type="RefSeq" id="WP_154770901.1">
    <property type="nucleotide sequence ID" value="NZ_WLYK01000012.1"/>
</dbReference>
<dbReference type="Pfam" id="PF13407">
    <property type="entry name" value="Peripla_BP_4"/>
    <property type="match status" value="1"/>
</dbReference>
<comment type="subcellular location">
    <subcellularLocation>
        <location evidence="1">Cell envelope</location>
    </subcellularLocation>
</comment>
<evidence type="ECO:0000256" key="1">
    <source>
        <dbReference type="ARBA" id="ARBA00004196"/>
    </source>
</evidence>
<dbReference type="PANTHER" id="PTHR30036">
    <property type="entry name" value="D-XYLOSE-BINDING PERIPLASMIC PROTEIN"/>
    <property type="match status" value="1"/>
</dbReference>